<gene>
    <name evidence="1" type="ORF">GMARGA_LOCUS14683</name>
</gene>
<proteinExistence type="predicted"/>
<dbReference type="Proteomes" id="UP000789901">
    <property type="component" value="Unassembled WGS sequence"/>
</dbReference>
<reference evidence="1 2" key="1">
    <citation type="submission" date="2021-06" db="EMBL/GenBank/DDBJ databases">
        <authorList>
            <person name="Kallberg Y."/>
            <person name="Tangrot J."/>
            <person name="Rosling A."/>
        </authorList>
    </citation>
    <scope>NUCLEOTIDE SEQUENCE [LARGE SCALE GENOMIC DNA]</scope>
    <source>
        <strain evidence="1 2">120-4 pot B 10/14</strain>
    </source>
</reference>
<accession>A0ABN7V6N4</accession>
<organism evidence="1 2">
    <name type="scientific">Gigaspora margarita</name>
    <dbReference type="NCBI Taxonomy" id="4874"/>
    <lineage>
        <taxon>Eukaryota</taxon>
        <taxon>Fungi</taxon>
        <taxon>Fungi incertae sedis</taxon>
        <taxon>Mucoromycota</taxon>
        <taxon>Glomeromycotina</taxon>
        <taxon>Glomeromycetes</taxon>
        <taxon>Diversisporales</taxon>
        <taxon>Gigasporaceae</taxon>
        <taxon>Gigaspora</taxon>
    </lineage>
</organism>
<name>A0ABN7V6N4_GIGMA</name>
<keyword evidence="2" id="KW-1185">Reference proteome</keyword>
<dbReference type="EMBL" id="CAJVQB010009831">
    <property type="protein sequence ID" value="CAG8734134.1"/>
    <property type="molecule type" value="Genomic_DNA"/>
</dbReference>
<sequence length="50" mass="6038">MLKFKSKVEKSEVLLKEKDLEKIQKFYLKFNAINLNNFQHRSGLNELNLR</sequence>
<comment type="caution">
    <text evidence="1">The sequence shown here is derived from an EMBL/GenBank/DDBJ whole genome shotgun (WGS) entry which is preliminary data.</text>
</comment>
<evidence type="ECO:0000313" key="1">
    <source>
        <dbReference type="EMBL" id="CAG8734134.1"/>
    </source>
</evidence>
<protein>
    <submittedName>
        <fullName evidence="1">1521_t:CDS:1</fullName>
    </submittedName>
</protein>
<feature type="non-terminal residue" evidence="1">
    <location>
        <position position="50"/>
    </location>
</feature>
<evidence type="ECO:0000313" key="2">
    <source>
        <dbReference type="Proteomes" id="UP000789901"/>
    </source>
</evidence>